<evidence type="ECO:0000313" key="1">
    <source>
        <dbReference type="EMBL" id="KAF8671902.1"/>
    </source>
</evidence>
<reference evidence="1" key="1">
    <citation type="submission" date="2020-07" db="EMBL/GenBank/DDBJ databases">
        <title>Genome sequence and genetic diversity analysis of an under-domesticated orphan crop, white fonio (Digitaria exilis).</title>
        <authorList>
            <person name="Bennetzen J.L."/>
            <person name="Chen S."/>
            <person name="Ma X."/>
            <person name="Wang X."/>
            <person name="Yssel A.E.J."/>
            <person name="Chaluvadi S.R."/>
            <person name="Johnson M."/>
            <person name="Gangashetty P."/>
            <person name="Hamidou F."/>
            <person name="Sanogo M.D."/>
            <person name="Zwaenepoel A."/>
            <person name="Wallace J."/>
            <person name="Van De Peer Y."/>
            <person name="Van Deynze A."/>
        </authorList>
    </citation>
    <scope>NUCLEOTIDE SEQUENCE</scope>
    <source>
        <tissue evidence="1">Leaves</tissue>
    </source>
</reference>
<comment type="caution">
    <text evidence="1">The sequence shown here is derived from an EMBL/GenBank/DDBJ whole genome shotgun (WGS) entry which is preliminary data.</text>
</comment>
<protein>
    <submittedName>
        <fullName evidence="1">Uncharacterized protein</fullName>
    </submittedName>
</protein>
<dbReference type="EMBL" id="JACEFO010002231">
    <property type="protein sequence ID" value="KAF8671902.1"/>
    <property type="molecule type" value="Genomic_DNA"/>
</dbReference>
<dbReference type="Proteomes" id="UP000636709">
    <property type="component" value="Unassembled WGS sequence"/>
</dbReference>
<organism evidence="1 2">
    <name type="scientific">Digitaria exilis</name>
    <dbReference type="NCBI Taxonomy" id="1010633"/>
    <lineage>
        <taxon>Eukaryota</taxon>
        <taxon>Viridiplantae</taxon>
        <taxon>Streptophyta</taxon>
        <taxon>Embryophyta</taxon>
        <taxon>Tracheophyta</taxon>
        <taxon>Spermatophyta</taxon>
        <taxon>Magnoliopsida</taxon>
        <taxon>Liliopsida</taxon>
        <taxon>Poales</taxon>
        <taxon>Poaceae</taxon>
        <taxon>PACMAD clade</taxon>
        <taxon>Panicoideae</taxon>
        <taxon>Panicodae</taxon>
        <taxon>Paniceae</taxon>
        <taxon>Anthephorinae</taxon>
        <taxon>Digitaria</taxon>
    </lineage>
</organism>
<name>A0A835AVJ0_9POAL</name>
<sequence length="31" mass="3556">MLGIFWDTSLQNLQMIIQAGSFWVPVSLEKC</sequence>
<keyword evidence="2" id="KW-1185">Reference proteome</keyword>
<evidence type="ECO:0000313" key="2">
    <source>
        <dbReference type="Proteomes" id="UP000636709"/>
    </source>
</evidence>
<accession>A0A835AVJ0</accession>
<dbReference type="AlphaFoldDB" id="A0A835AVJ0"/>
<gene>
    <name evidence="1" type="ORF">HU200_049823</name>
</gene>
<proteinExistence type="predicted"/>